<evidence type="ECO:0000256" key="2">
    <source>
        <dbReference type="SAM" id="Phobius"/>
    </source>
</evidence>
<name>A0A8J5VMY8_ZIZPA</name>
<dbReference type="EMBL" id="JAAALK010000289">
    <property type="protein sequence ID" value="KAG8050731.1"/>
    <property type="molecule type" value="Genomic_DNA"/>
</dbReference>
<feature type="transmembrane region" description="Helical" evidence="2">
    <location>
        <begin position="36"/>
        <end position="54"/>
    </location>
</feature>
<keyword evidence="4" id="KW-1185">Reference proteome</keyword>
<feature type="compositionally biased region" description="Basic and acidic residues" evidence="1">
    <location>
        <begin position="929"/>
        <end position="938"/>
    </location>
</feature>
<organism evidence="3 4">
    <name type="scientific">Zizania palustris</name>
    <name type="common">Northern wild rice</name>
    <dbReference type="NCBI Taxonomy" id="103762"/>
    <lineage>
        <taxon>Eukaryota</taxon>
        <taxon>Viridiplantae</taxon>
        <taxon>Streptophyta</taxon>
        <taxon>Embryophyta</taxon>
        <taxon>Tracheophyta</taxon>
        <taxon>Spermatophyta</taxon>
        <taxon>Magnoliopsida</taxon>
        <taxon>Liliopsida</taxon>
        <taxon>Poales</taxon>
        <taxon>Poaceae</taxon>
        <taxon>BOP clade</taxon>
        <taxon>Oryzoideae</taxon>
        <taxon>Oryzeae</taxon>
        <taxon>Zizaniinae</taxon>
        <taxon>Zizania</taxon>
    </lineage>
</organism>
<dbReference type="PANTHER" id="PTHR33870">
    <property type="entry name" value="CARDIOMYOPATHY-ASSOCIATED PROTEIN"/>
    <property type="match status" value="1"/>
</dbReference>
<evidence type="ECO:0000313" key="3">
    <source>
        <dbReference type="EMBL" id="KAG8050734.1"/>
    </source>
</evidence>
<proteinExistence type="predicted"/>
<dbReference type="AlphaFoldDB" id="A0A8J5VMY8"/>
<feature type="region of interest" description="Disordered" evidence="1">
    <location>
        <begin position="905"/>
        <end position="938"/>
    </location>
</feature>
<gene>
    <name evidence="3" type="ORF">GUJ93_ZPchr0009g1173</name>
</gene>
<keyword evidence="2" id="KW-1133">Transmembrane helix</keyword>
<keyword evidence="2" id="KW-0472">Membrane</keyword>
<reference evidence="3" key="2">
    <citation type="submission" date="2021-02" db="EMBL/GenBank/DDBJ databases">
        <authorList>
            <person name="Kimball J.A."/>
            <person name="Haas M.W."/>
            <person name="Macchietto M."/>
            <person name="Kono T."/>
            <person name="Duquette J."/>
            <person name="Shao M."/>
        </authorList>
    </citation>
    <scope>NUCLEOTIDE SEQUENCE</scope>
    <source>
        <tissue evidence="3">Fresh leaf tissue</tissue>
    </source>
</reference>
<feature type="compositionally biased region" description="Polar residues" evidence="1">
    <location>
        <begin position="913"/>
        <end position="928"/>
    </location>
</feature>
<feature type="region of interest" description="Disordered" evidence="1">
    <location>
        <begin position="367"/>
        <end position="391"/>
    </location>
</feature>
<accession>A0A8J5VMY8</accession>
<sequence>MTAKYTKIAFHFPRKTPLSWWYSKARNPRKSEASTALYLSFLPPLFGLPLLHVVEVTTLSPTLTSGYCGLDSWCRNRGDKFKKIYMALGANDLMLYIRRLVYSSVRFGYQYACDYPIVLGAGILLLLLQRLCPSLFNFLLSSFPVFLLTALLLGALLSHGPVIIDNQQTLSFKSNISIIDCSINTVETAVEEHLENTTGSNEDDDMQDTQYEEKNNTYMTADTVLSEEVYIKDGTSDYNLHDIHEGKDVTSIVTDSIPCVEPLGFAKNNLNMETEEHIVENRKMVELKECGSINLECGNSKVQNQYQLGEFMSSCWQPVMRRDNCSVSESDLSESSSDASMTDIIPMLEELHPLIDLQTGHPSLTFRDNLNTSSDENEDDLEEEDVRSDETELEGMEDVIDLNSLDMEKNNKLESMMDLQRAKNILKFELDKRLMDLQAADAVHKMEEASRFHVQVPSISTPWQNTLDTSNGSEEIIELPHVLDSAPCSLLPKRSLFDLPFDQNVDDDSQLRETWTPRSHFPSIRHIKHRNLHVCHSTRMHHNRLKPENDEINEKDAHDSQLNGDAKLEGNNCKLFGSLDSHIVEEIKILSAAISDVGVLEANYGMNDVNKNFDLSDVISSSPIQPSLHKTCEMRDPDHADNEQPILHSLSKVNNSEPCIVEADTIGEVNSLFKCRMEDVLVQSISESTISQPFTVNLEDDLSRLLSSDSASSAMHAIDASSVKELNSQFARLNEESMACLTASSTYHRESIQQDLSEGLPAGNVHSSKPQYEDKSRKLLTSGDQLSTGISGLQVIEAKSTNDINVFIKQHCEEPKKNTLEPPLQIIQKSNDLLSTDSEQTRSFSEPHGFEATSVEDIAVELHGSSCALHVVDAGSLEEEACLVKRLDKESQTIPIFGYAPHKTTDVELEGSPNETLSAEETNSQFKQVEQEAHPQMP</sequence>
<dbReference type="OrthoDB" id="1908091at2759"/>
<feature type="compositionally biased region" description="Acidic residues" evidence="1">
    <location>
        <begin position="375"/>
        <end position="391"/>
    </location>
</feature>
<feature type="transmembrane region" description="Helical" evidence="2">
    <location>
        <begin position="135"/>
        <end position="157"/>
    </location>
</feature>
<dbReference type="PANTHER" id="PTHR33870:SF7">
    <property type="entry name" value="OS12G0127650 PROTEIN"/>
    <property type="match status" value="1"/>
</dbReference>
<protein>
    <submittedName>
        <fullName evidence="3">Uncharacterized protein</fullName>
    </submittedName>
</protein>
<keyword evidence="2" id="KW-0812">Transmembrane</keyword>
<dbReference type="EMBL" id="JAAALK010000289">
    <property type="protein sequence ID" value="KAG8050734.1"/>
    <property type="molecule type" value="Genomic_DNA"/>
</dbReference>
<feature type="transmembrane region" description="Helical" evidence="2">
    <location>
        <begin position="108"/>
        <end position="128"/>
    </location>
</feature>
<reference evidence="3" key="1">
    <citation type="journal article" date="2021" name="bioRxiv">
        <title>Whole Genome Assembly and Annotation of Northern Wild Rice, Zizania palustris L., Supports a Whole Genome Duplication in the Zizania Genus.</title>
        <authorList>
            <person name="Haas M."/>
            <person name="Kono T."/>
            <person name="Macchietto M."/>
            <person name="Millas R."/>
            <person name="McGilp L."/>
            <person name="Shao M."/>
            <person name="Duquette J."/>
            <person name="Hirsch C.N."/>
            <person name="Kimball J."/>
        </authorList>
    </citation>
    <scope>NUCLEOTIDE SEQUENCE</scope>
    <source>
        <tissue evidence="3">Fresh leaf tissue</tissue>
    </source>
</reference>
<dbReference type="Proteomes" id="UP000729402">
    <property type="component" value="Unassembled WGS sequence"/>
</dbReference>
<evidence type="ECO:0000313" key="4">
    <source>
        <dbReference type="Proteomes" id="UP000729402"/>
    </source>
</evidence>
<comment type="caution">
    <text evidence="3">The sequence shown here is derived from an EMBL/GenBank/DDBJ whole genome shotgun (WGS) entry which is preliminary data.</text>
</comment>
<evidence type="ECO:0000256" key="1">
    <source>
        <dbReference type="SAM" id="MobiDB-lite"/>
    </source>
</evidence>